<dbReference type="InterPro" id="IPR023631">
    <property type="entry name" value="Amidase_dom"/>
</dbReference>
<feature type="domain" description="Amidase" evidence="2">
    <location>
        <begin position="30"/>
        <end position="477"/>
    </location>
</feature>
<dbReference type="InterPro" id="IPR000120">
    <property type="entry name" value="Amidase"/>
</dbReference>
<dbReference type="GO" id="GO:0016740">
    <property type="term" value="F:transferase activity"/>
    <property type="evidence" value="ECO:0007669"/>
    <property type="project" value="UniProtKB-KW"/>
</dbReference>
<gene>
    <name evidence="3" type="ORF">SaccyDRAFT_0432</name>
</gene>
<name>H5XFJ5_9PSEU</name>
<accession>H5XFJ5</accession>
<dbReference type="Proteomes" id="UP000002791">
    <property type="component" value="Chromosome"/>
</dbReference>
<evidence type="ECO:0000313" key="4">
    <source>
        <dbReference type="Proteomes" id="UP000002791"/>
    </source>
</evidence>
<evidence type="ECO:0000259" key="2">
    <source>
        <dbReference type="Pfam" id="PF01425"/>
    </source>
</evidence>
<comment type="similarity">
    <text evidence="1">Belongs to the amidase family.</text>
</comment>
<dbReference type="Pfam" id="PF01425">
    <property type="entry name" value="Amidase"/>
    <property type="match status" value="1"/>
</dbReference>
<dbReference type="EMBL" id="CM001440">
    <property type="protein sequence ID" value="EHR59363.1"/>
    <property type="molecule type" value="Genomic_DNA"/>
</dbReference>
<sequence>MAAIEYGEYRRYDAVGLAELVARREVSPAELLEAAIRRAEHVNGHLNAIVYPMYDIARQRAATELSGPFAGVPFLLKDLMQDYAGVPTGSGSRAMRRHVATRHSEVVRRWLDAGLVVFGRTATPEFGTKGITESDATGPTRNPWNLAHTPGGSSGGSAAAVAAGVVPVAGASDGGGSIRIPAACCGVFGLKPGRGLVPAGPDHAEHLSGAATDGVVSRTVRDTAAMLDVLARNPDPGGPYLAAVPDTPYVELARRTPPRLRIGFTTRSPLGTPVHADAVAAVEHAATLLDKLGHDVEPAEPDIDGVALARDFMTMWSAQTAVTIATIKRNTGARDREFEVDNRLLAASAHTVRAADHAAARARWNGYTRALAEFHERYDLLLTPAIARPPVRIGELTTPPLLRLGGELLLRLRLTGPLTRTRVWNEQILANLAPVPFTQLANITGRPAMSVPLYRTAGGLPLGVQFVGGLGGESTLLALATQLEAEHPWAEEEPEL</sequence>
<evidence type="ECO:0000256" key="1">
    <source>
        <dbReference type="ARBA" id="ARBA00009199"/>
    </source>
</evidence>
<evidence type="ECO:0000313" key="3">
    <source>
        <dbReference type="EMBL" id="EHR59363.1"/>
    </source>
</evidence>
<proteinExistence type="inferred from homology"/>
<protein>
    <submittedName>
        <fullName evidence="3">Amidase, Asp-tRNAAsn/Glu-tRNAGln amidotransferase A subunit</fullName>
    </submittedName>
</protein>
<dbReference type="STRING" id="882082.SaccyDRAFT_0432"/>
<dbReference type="InterPro" id="IPR020556">
    <property type="entry name" value="Amidase_CS"/>
</dbReference>
<dbReference type="eggNOG" id="COG0154">
    <property type="taxonomic scope" value="Bacteria"/>
</dbReference>
<keyword evidence="4" id="KW-1185">Reference proteome</keyword>
<dbReference type="HOGENOM" id="CLU_009600_0_4_11"/>
<keyword evidence="3" id="KW-0808">Transferase</keyword>
<dbReference type="RefSeq" id="WP_005453154.1">
    <property type="nucleotide sequence ID" value="NZ_CM001440.1"/>
</dbReference>
<dbReference type="PANTHER" id="PTHR11895:SF7">
    <property type="entry name" value="GLUTAMYL-TRNA(GLN) AMIDOTRANSFERASE SUBUNIT A, MITOCHONDRIAL"/>
    <property type="match status" value="1"/>
</dbReference>
<dbReference type="PANTHER" id="PTHR11895">
    <property type="entry name" value="TRANSAMIDASE"/>
    <property type="match status" value="1"/>
</dbReference>
<dbReference type="PROSITE" id="PS00571">
    <property type="entry name" value="AMIDASES"/>
    <property type="match status" value="1"/>
</dbReference>
<organism evidence="3 4">
    <name type="scientific">Saccharomonospora cyanea NA-134</name>
    <dbReference type="NCBI Taxonomy" id="882082"/>
    <lineage>
        <taxon>Bacteria</taxon>
        <taxon>Bacillati</taxon>
        <taxon>Actinomycetota</taxon>
        <taxon>Actinomycetes</taxon>
        <taxon>Pseudonocardiales</taxon>
        <taxon>Pseudonocardiaceae</taxon>
        <taxon>Saccharomonospora</taxon>
    </lineage>
</organism>
<dbReference type="Gene3D" id="3.90.1300.10">
    <property type="entry name" value="Amidase signature (AS) domain"/>
    <property type="match status" value="1"/>
</dbReference>
<dbReference type="AlphaFoldDB" id="H5XFJ5"/>
<reference evidence="3 4" key="1">
    <citation type="submission" date="2011-11" db="EMBL/GenBank/DDBJ databases">
        <title>The Noncontiguous Finished sequence of Saccharomonospora cyanea NA-134.</title>
        <authorList>
            <consortium name="US DOE Joint Genome Institute"/>
            <person name="Lucas S."/>
            <person name="Han J."/>
            <person name="Lapidus A."/>
            <person name="Cheng J.-F."/>
            <person name="Goodwin L."/>
            <person name="Pitluck S."/>
            <person name="Peters L."/>
            <person name="Ovchinnikova G."/>
            <person name="Lu M."/>
            <person name="Detter J.C."/>
            <person name="Han C."/>
            <person name="Tapia R."/>
            <person name="Land M."/>
            <person name="Hauser L."/>
            <person name="Kyrpides N."/>
            <person name="Ivanova N."/>
            <person name="Pagani I."/>
            <person name="Brambilla E.-M."/>
            <person name="Klenk H.-P."/>
            <person name="Woyke T."/>
        </authorList>
    </citation>
    <scope>NUCLEOTIDE SEQUENCE [LARGE SCALE GENOMIC DNA]</scope>
    <source>
        <strain evidence="3 4">NA-134</strain>
    </source>
</reference>
<dbReference type="InterPro" id="IPR036928">
    <property type="entry name" value="AS_sf"/>
</dbReference>
<dbReference type="SUPFAM" id="SSF75304">
    <property type="entry name" value="Amidase signature (AS) enzymes"/>
    <property type="match status" value="1"/>
</dbReference>